<evidence type="ECO:0000313" key="2">
    <source>
        <dbReference type="EMBL" id="EGW21522.1"/>
    </source>
</evidence>
<dbReference type="EMBL" id="JH109152">
    <property type="protein sequence ID" value="EGW21522.1"/>
    <property type="molecule type" value="Genomic_DNA"/>
</dbReference>
<sequence length="109" mass="11745">MATHHAAPGEIVDLASWADDLPNEKTKAIIKTNDIELARLVIPKGKEYPNHKVSGPIVVHCLQGKIEFTAMGATQELHSGQLLYLVAGEPHSLKGVEDSVILLTILISS</sequence>
<dbReference type="HOGENOM" id="CLU_143539_0_0_6"/>
<dbReference type="InterPro" id="IPR011051">
    <property type="entry name" value="RmlC_Cupin_sf"/>
</dbReference>
<dbReference type="RefSeq" id="WP_006889503.1">
    <property type="nucleotide sequence ID" value="NZ_JH109152.1"/>
</dbReference>
<name>G3IUB2_METTV</name>
<reference evidence="2 3" key="1">
    <citation type="submission" date="2011-06" db="EMBL/GenBank/DDBJ databases">
        <title>Genomic sequence of Methylobacter tundripaludum SV96.</title>
        <authorList>
            <consortium name="US DOE Joint Genome Institute"/>
            <person name="Lucas S."/>
            <person name="Han J."/>
            <person name="Lapidus A."/>
            <person name="Cheng J.-F."/>
            <person name="Goodwin L."/>
            <person name="Pitluck S."/>
            <person name="Held B."/>
            <person name="Detter J.C."/>
            <person name="Han C."/>
            <person name="Tapia R."/>
            <person name="Land M."/>
            <person name="Hauser L."/>
            <person name="Kyrpides N."/>
            <person name="Ivanova N."/>
            <person name="Ovchinnikova G."/>
            <person name="Pagani I."/>
            <person name="Klotz M.G."/>
            <person name="Dispirito A.A."/>
            <person name="Murrell J.C."/>
            <person name="Dunfield P."/>
            <person name="Kalyuzhnaya M.G."/>
            <person name="Svenning M."/>
            <person name="Trotsenko Y.A."/>
            <person name="Stein L.Y."/>
            <person name="Woyke T."/>
        </authorList>
    </citation>
    <scope>NUCLEOTIDE SEQUENCE [LARGE SCALE GENOMIC DNA]</scope>
    <source>
        <strain evidence="3">ATCC BAA-1195 / DSM 17260 / SV96</strain>
    </source>
</reference>
<accession>G3IUB2</accession>
<organism evidence="2 3">
    <name type="scientific">Methylobacter tundripaludum (strain ATCC BAA-1195 / DSM 17260 / SV96)</name>
    <dbReference type="NCBI Taxonomy" id="697282"/>
    <lineage>
        <taxon>Bacteria</taxon>
        <taxon>Pseudomonadati</taxon>
        <taxon>Pseudomonadota</taxon>
        <taxon>Gammaproteobacteria</taxon>
        <taxon>Methylococcales</taxon>
        <taxon>Methylococcaceae</taxon>
        <taxon>Methylobacter</taxon>
    </lineage>
</organism>
<dbReference type="OrthoDB" id="8265259at2"/>
<dbReference type="CDD" id="cd02230">
    <property type="entry name" value="cupin_HP0902-like"/>
    <property type="match status" value="1"/>
</dbReference>
<dbReference type="eggNOG" id="COG1917">
    <property type="taxonomic scope" value="Bacteria"/>
</dbReference>
<feature type="domain" description="Cupin type-2" evidence="1">
    <location>
        <begin position="41"/>
        <end position="99"/>
    </location>
</feature>
<evidence type="ECO:0000313" key="3">
    <source>
        <dbReference type="Proteomes" id="UP000004664"/>
    </source>
</evidence>
<dbReference type="Pfam" id="PF07883">
    <property type="entry name" value="Cupin_2"/>
    <property type="match status" value="1"/>
</dbReference>
<dbReference type="Proteomes" id="UP000004664">
    <property type="component" value="Unassembled WGS sequence"/>
</dbReference>
<dbReference type="SUPFAM" id="SSF51182">
    <property type="entry name" value="RmlC-like cupins"/>
    <property type="match status" value="1"/>
</dbReference>
<dbReference type="STRING" id="697282.Mettu_0288"/>
<dbReference type="InterPro" id="IPR013096">
    <property type="entry name" value="Cupin_2"/>
</dbReference>
<keyword evidence="3" id="KW-1185">Reference proteome</keyword>
<gene>
    <name evidence="2" type="ORF">Mettu_0288</name>
</gene>
<dbReference type="Gene3D" id="2.60.120.10">
    <property type="entry name" value="Jelly Rolls"/>
    <property type="match status" value="1"/>
</dbReference>
<dbReference type="InterPro" id="IPR014710">
    <property type="entry name" value="RmlC-like_jellyroll"/>
</dbReference>
<proteinExistence type="predicted"/>
<evidence type="ECO:0000259" key="1">
    <source>
        <dbReference type="Pfam" id="PF07883"/>
    </source>
</evidence>
<protein>
    <submittedName>
        <fullName evidence="2">Cupin 2 conserved barrel domain protein</fullName>
    </submittedName>
</protein>
<dbReference type="AlphaFoldDB" id="G3IUB2"/>